<organism evidence="2">
    <name type="scientific">bioreactor metagenome</name>
    <dbReference type="NCBI Taxonomy" id="1076179"/>
    <lineage>
        <taxon>unclassified sequences</taxon>
        <taxon>metagenomes</taxon>
        <taxon>ecological metagenomes</taxon>
    </lineage>
</organism>
<sequence>MASVSSVYRIDAGNQFPFMKGLCHIIICTKLKPQNFIYIIIFGCQHDYRYIAMLPYHFAQCHTVNFRQHDIKQNEFYRFTVYNFKSFFTVICSKYLKAILLQAVFETLYNQSLVINNKYVHANLSSKKRIYLHVFHKLFHFPLFYIIPLLIQP</sequence>
<reference evidence="2" key="1">
    <citation type="submission" date="2019-08" db="EMBL/GenBank/DDBJ databases">
        <authorList>
            <person name="Kucharzyk K."/>
            <person name="Murdoch R.W."/>
            <person name="Higgins S."/>
            <person name="Loffler F."/>
        </authorList>
    </citation>
    <scope>NUCLEOTIDE SEQUENCE</scope>
</reference>
<evidence type="ECO:0000313" key="2">
    <source>
        <dbReference type="EMBL" id="MPN41021.1"/>
    </source>
</evidence>
<evidence type="ECO:0000256" key="1">
    <source>
        <dbReference type="SAM" id="Phobius"/>
    </source>
</evidence>
<feature type="transmembrane region" description="Helical" evidence="1">
    <location>
        <begin position="130"/>
        <end position="151"/>
    </location>
</feature>
<protein>
    <submittedName>
        <fullName evidence="2">Uncharacterized protein</fullName>
    </submittedName>
</protein>
<accession>A0A645HPP1</accession>
<dbReference type="EMBL" id="VSSQ01097823">
    <property type="protein sequence ID" value="MPN41021.1"/>
    <property type="molecule type" value="Genomic_DNA"/>
</dbReference>
<keyword evidence="1" id="KW-1133">Transmembrane helix</keyword>
<dbReference type="AlphaFoldDB" id="A0A645HPP1"/>
<name>A0A645HPP1_9ZZZZ</name>
<comment type="caution">
    <text evidence="2">The sequence shown here is derived from an EMBL/GenBank/DDBJ whole genome shotgun (WGS) entry which is preliminary data.</text>
</comment>
<proteinExistence type="predicted"/>
<keyword evidence="1" id="KW-0812">Transmembrane</keyword>
<gene>
    <name evidence="2" type="ORF">SDC9_188561</name>
</gene>
<keyword evidence="1" id="KW-0472">Membrane</keyword>